<dbReference type="OrthoDB" id="7554521at2759"/>
<dbReference type="RefSeq" id="XP_024875343.1">
    <property type="nucleotide sequence ID" value="XM_025019575.1"/>
</dbReference>
<evidence type="ECO:0000313" key="3">
    <source>
        <dbReference type="RefSeq" id="XP_024875343.1"/>
    </source>
</evidence>
<dbReference type="Gene3D" id="3.30.710.10">
    <property type="entry name" value="Potassium Channel Kv1.1, Chain A"/>
    <property type="match status" value="1"/>
</dbReference>
<evidence type="ECO:0000259" key="1">
    <source>
        <dbReference type="PROSITE" id="PS50097"/>
    </source>
</evidence>
<dbReference type="Proteomes" id="UP000504618">
    <property type="component" value="Unplaced"/>
</dbReference>
<dbReference type="Pfam" id="PF00651">
    <property type="entry name" value="BTB"/>
    <property type="match status" value="1"/>
</dbReference>
<dbReference type="RefSeq" id="XP_024875345.1">
    <property type="nucleotide sequence ID" value="XM_025019577.1"/>
</dbReference>
<dbReference type="InterPro" id="IPR011333">
    <property type="entry name" value="SKP1/BTB/POZ_sf"/>
</dbReference>
<reference evidence="3 4" key="1">
    <citation type="submission" date="2025-04" db="UniProtKB">
        <authorList>
            <consortium name="RefSeq"/>
        </authorList>
    </citation>
    <scope>IDENTIFICATION</scope>
    <source>
        <tissue evidence="3 4">Whole body</tissue>
    </source>
</reference>
<accession>A0A6J1Q331</accession>
<evidence type="ECO:0000313" key="2">
    <source>
        <dbReference type="Proteomes" id="UP000504618"/>
    </source>
</evidence>
<gene>
    <name evidence="3 4" type="primary">LOC112456819</name>
</gene>
<dbReference type="Gene3D" id="1.25.40.420">
    <property type="match status" value="1"/>
</dbReference>
<feature type="domain" description="BTB" evidence="1">
    <location>
        <begin position="277"/>
        <end position="346"/>
    </location>
</feature>
<dbReference type="GeneID" id="112456819"/>
<name>A0A6J1Q331_9HYME</name>
<dbReference type="PANTHER" id="PTHR24413">
    <property type="entry name" value="SPECKLE-TYPE POZ PROTEIN"/>
    <property type="match status" value="1"/>
</dbReference>
<proteinExistence type="predicted"/>
<dbReference type="InterPro" id="IPR000210">
    <property type="entry name" value="BTB/POZ_dom"/>
</dbReference>
<organism evidence="2 4">
    <name type="scientific">Temnothorax curvispinosus</name>
    <dbReference type="NCBI Taxonomy" id="300111"/>
    <lineage>
        <taxon>Eukaryota</taxon>
        <taxon>Metazoa</taxon>
        <taxon>Ecdysozoa</taxon>
        <taxon>Arthropoda</taxon>
        <taxon>Hexapoda</taxon>
        <taxon>Insecta</taxon>
        <taxon>Pterygota</taxon>
        <taxon>Neoptera</taxon>
        <taxon>Endopterygota</taxon>
        <taxon>Hymenoptera</taxon>
        <taxon>Apocrita</taxon>
        <taxon>Aculeata</taxon>
        <taxon>Formicoidea</taxon>
        <taxon>Formicidae</taxon>
        <taxon>Myrmicinae</taxon>
        <taxon>Temnothorax</taxon>
    </lineage>
</organism>
<dbReference type="SUPFAM" id="SSF54695">
    <property type="entry name" value="POZ domain"/>
    <property type="match status" value="1"/>
</dbReference>
<dbReference type="PROSITE" id="PS50097">
    <property type="entry name" value="BTB"/>
    <property type="match status" value="1"/>
</dbReference>
<keyword evidence="2" id="KW-1185">Reference proteome</keyword>
<evidence type="ECO:0000313" key="4">
    <source>
        <dbReference type="RefSeq" id="XP_024875345.1"/>
    </source>
</evidence>
<sequence length="465" mass="53937">MSFEEEFNKRFKNLYPEKQLNLSAYVKEDLPGDSMEDSTEVQYVERTMYKMKKEQISDKEVENISTENAAPPPVLYKVTKKEVENISTENAPKKDQTVSPPFLPSYTKSYCQTHIESTTLEHTWKIDQFIHFSKIKNMITFPSFPEIGQCEILMSISRQNSSRINAIKCYILTNNSFGGSCTTTITYETNAPRQFRQYLSSNFISGHISNMTLLIEFSERFSFNPTDALIVHCKFEIFHNLINKTIRMNLLPSTEVSKDVICSEDSTFDEFRSRDEDSIKFIVGKEQYVLLKKSLCATNSSYFKNICLTHKEKEKNMTNELVTDNEIQTFKQILIYILTGSIEQCDYNMFKDILIAAHTYDVPTLKLMCENYLLRNIMIENAVELLLFALSVNAKFLETHSATFIKFHIKEIMDTETFKSLSREDSNKIMELIKKNKFEVSTHKFLSPLTTDEIFTLANNSDNIE</sequence>
<dbReference type="AlphaFoldDB" id="A0A6J1Q331"/>
<protein>
    <submittedName>
        <fullName evidence="3 4">Speckle-type POZ protein B-like</fullName>
    </submittedName>
</protein>